<reference evidence="2" key="2">
    <citation type="journal article" date="2015" name="Data Brief">
        <title>Shoot transcriptome of the giant reed, Arundo donax.</title>
        <authorList>
            <person name="Barrero R.A."/>
            <person name="Guerrero F.D."/>
            <person name="Moolhuijzen P."/>
            <person name="Goolsby J.A."/>
            <person name="Tidwell J."/>
            <person name="Bellgard S.E."/>
            <person name="Bellgard M.I."/>
        </authorList>
    </citation>
    <scope>NUCLEOTIDE SEQUENCE</scope>
    <source>
        <tissue evidence="2">Shoot tissue taken approximately 20 cm above the soil surface</tissue>
    </source>
</reference>
<evidence type="ECO:0000313" key="2">
    <source>
        <dbReference type="EMBL" id="JAD64278.1"/>
    </source>
</evidence>
<evidence type="ECO:0000256" key="1">
    <source>
        <dbReference type="SAM" id="MobiDB-lite"/>
    </source>
</evidence>
<dbReference type="EMBL" id="GBRH01233617">
    <property type="protein sequence ID" value="JAD64278.1"/>
    <property type="molecule type" value="Transcribed_RNA"/>
</dbReference>
<feature type="compositionally biased region" description="Basic residues" evidence="1">
    <location>
        <begin position="123"/>
        <end position="143"/>
    </location>
</feature>
<proteinExistence type="predicted"/>
<name>A0A0A9BQ54_ARUDO</name>
<feature type="region of interest" description="Disordered" evidence="1">
    <location>
        <begin position="81"/>
        <end position="144"/>
    </location>
</feature>
<reference evidence="2" key="1">
    <citation type="submission" date="2014-09" db="EMBL/GenBank/DDBJ databases">
        <authorList>
            <person name="Magalhaes I.L.F."/>
            <person name="Oliveira U."/>
            <person name="Santos F.R."/>
            <person name="Vidigal T.H.D.A."/>
            <person name="Brescovit A.D."/>
            <person name="Santos A.J."/>
        </authorList>
    </citation>
    <scope>NUCLEOTIDE SEQUENCE</scope>
    <source>
        <tissue evidence="2">Shoot tissue taken approximately 20 cm above the soil surface</tissue>
    </source>
</reference>
<accession>A0A0A9BQ54</accession>
<protein>
    <submittedName>
        <fullName evidence="2">Uncharacterized protein</fullName>
    </submittedName>
</protein>
<feature type="compositionally biased region" description="Polar residues" evidence="1">
    <location>
        <begin position="96"/>
        <end position="106"/>
    </location>
</feature>
<organism evidence="2">
    <name type="scientific">Arundo donax</name>
    <name type="common">Giant reed</name>
    <name type="synonym">Donax arundinaceus</name>
    <dbReference type="NCBI Taxonomy" id="35708"/>
    <lineage>
        <taxon>Eukaryota</taxon>
        <taxon>Viridiplantae</taxon>
        <taxon>Streptophyta</taxon>
        <taxon>Embryophyta</taxon>
        <taxon>Tracheophyta</taxon>
        <taxon>Spermatophyta</taxon>
        <taxon>Magnoliopsida</taxon>
        <taxon>Liliopsida</taxon>
        <taxon>Poales</taxon>
        <taxon>Poaceae</taxon>
        <taxon>PACMAD clade</taxon>
        <taxon>Arundinoideae</taxon>
        <taxon>Arundineae</taxon>
        <taxon>Arundo</taxon>
    </lineage>
</organism>
<feature type="compositionally biased region" description="Low complexity" evidence="1">
    <location>
        <begin position="111"/>
        <end position="122"/>
    </location>
</feature>
<dbReference type="AlphaFoldDB" id="A0A0A9BQ54"/>
<sequence>MLLLERHHGQPRFHAHAHTFQGLPDLLHRDIGVVYDNSGDFTLQIRSDAGRDKEPLGLLPDGLVSYDSTTMFGRELAWQRLPGRTPASPPQRVESQRSISLVSNGSRGALPPWSSSSTQPSPRARHWPHRRGAQALPSRRHPATVHSALAPPWSLVFS</sequence>